<dbReference type="CDD" id="cd07061">
    <property type="entry name" value="HP_HAP_like"/>
    <property type="match status" value="1"/>
</dbReference>
<dbReference type="GO" id="GO:0003993">
    <property type="term" value="F:acid phosphatase activity"/>
    <property type="evidence" value="ECO:0007669"/>
    <property type="project" value="UniProtKB-EC"/>
</dbReference>
<dbReference type="SUPFAM" id="SSF53254">
    <property type="entry name" value="Phosphoglycerate mutase-like"/>
    <property type="match status" value="1"/>
</dbReference>
<dbReference type="Proteomes" id="UP000887575">
    <property type="component" value="Unassembled WGS sequence"/>
</dbReference>
<evidence type="ECO:0000313" key="4">
    <source>
        <dbReference type="Proteomes" id="UP000887575"/>
    </source>
</evidence>
<evidence type="ECO:0008006" key="6">
    <source>
        <dbReference type="Google" id="ProtNLM"/>
    </source>
</evidence>
<evidence type="ECO:0000256" key="1">
    <source>
        <dbReference type="ARBA" id="ARBA00000032"/>
    </source>
</evidence>
<dbReference type="WBParaSite" id="MBELARI_LOCUS8170">
    <property type="protein sequence ID" value="MBELARI_LOCUS8170"/>
    <property type="gene ID" value="MBELARI_LOCUS8170"/>
</dbReference>
<dbReference type="InterPro" id="IPR029033">
    <property type="entry name" value="His_PPase_superfam"/>
</dbReference>
<evidence type="ECO:0000256" key="2">
    <source>
        <dbReference type="ARBA" id="ARBA00005375"/>
    </source>
</evidence>
<evidence type="ECO:0000313" key="5">
    <source>
        <dbReference type="WBParaSite" id="MBELARI_LOCUS8170"/>
    </source>
</evidence>
<sequence>MFLSIVSSLFLSGVSAELVLLLAVWRHGDRAPERLPYPNDKNGEEAWPRGWEQLTNLGISQGFELGTFLRKRYAGQLFARDFNRKEVFVQSSDSERAMETGQAVMAGLFPAEGNRVWNASTEWQPTPMHTNGKGREDPLLKPTGVFCPNYEAIRKRDFHRLEMRMDKKYGGLFDWLSAETGMNVSFANVKKLYDVDKEVEE</sequence>
<protein>
    <recommendedName>
        <fullName evidence="6">Acid phosphatase</fullName>
    </recommendedName>
</protein>
<dbReference type="PANTHER" id="PTHR11567">
    <property type="entry name" value="ACID PHOSPHATASE-RELATED"/>
    <property type="match status" value="1"/>
</dbReference>
<organism evidence="4 5">
    <name type="scientific">Mesorhabditis belari</name>
    <dbReference type="NCBI Taxonomy" id="2138241"/>
    <lineage>
        <taxon>Eukaryota</taxon>
        <taxon>Metazoa</taxon>
        <taxon>Ecdysozoa</taxon>
        <taxon>Nematoda</taxon>
        <taxon>Chromadorea</taxon>
        <taxon>Rhabditida</taxon>
        <taxon>Rhabditina</taxon>
        <taxon>Rhabditomorpha</taxon>
        <taxon>Rhabditoidea</taxon>
        <taxon>Rhabditidae</taxon>
        <taxon>Mesorhabditinae</taxon>
        <taxon>Mesorhabditis</taxon>
    </lineage>
</organism>
<dbReference type="PROSITE" id="PS00616">
    <property type="entry name" value="HIS_ACID_PHOSPHAT_1"/>
    <property type="match status" value="1"/>
</dbReference>
<dbReference type="AlphaFoldDB" id="A0AAF3FMF2"/>
<keyword evidence="4" id="KW-1185">Reference proteome</keyword>
<dbReference type="InterPro" id="IPR033379">
    <property type="entry name" value="Acid_Pase_AS"/>
</dbReference>
<dbReference type="Pfam" id="PF00328">
    <property type="entry name" value="His_Phos_2"/>
    <property type="match status" value="1"/>
</dbReference>
<dbReference type="InterPro" id="IPR000560">
    <property type="entry name" value="His_Pase_clade-2"/>
</dbReference>
<reference evidence="5" key="1">
    <citation type="submission" date="2024-02" db="UniProtKB">
        <authorList>
            <consortium name="WormBaseParasite"/>
        </authorList>
    </citation>
    <scope>IDENTIFICATION</scope>
</reference>
<feature type="signal peptide" evidence="3">
    <location>
        <begin position="1"/>
        <end position="16"/>
    </location>
</feature>
<keyword evidence="3" id="KW-0732">Signal</keyword>
<evidence type="ECO:0000256" key="3">
    <source>
        <dbReference type="SAM" id="SignalP"/>
    </source>
</evidence>
<name>A0AAF3FMF2_9BILA</name>
<comment type="similarity">
    <text evidence="2">Belongs to the histidine acid phosphatase family.</text>
</comment>
<comment type="catalytic activity">
    <reaction evidence="1">
        <text>a phosphate monoester + H2O = an alcohol + phosphate</text>
        <dbReference type="Rhea" id="RHEA:15017"/>
        <dbReference type="ChEBI" id="CHEBI:15377"/>
        <dbReference type="ChEBI" id="CHEBI:30879"/>
        <dbReference type="ChEBI" id="CHEBI:43474"/>
        <dbReference type="ChEBI" id="CHEBI:67140"/>
        <dbReference type="EC" id="3.1.3.2"/>
    </reaction>
</comment>
<dbReference type="InterPro" id="IPR050645">
    <property type="entry name" value="Histidine_acid_phosphatase"/>
</dbReference>
<feature type="chain" id="PRO_5042252857" description="Acid phosphatase" evidence="3">
    <location>
        <begin position="17"/>
        <end position="201"/>
    </location>
</feature>
<dbReference type="PANTHER" id="PTHR11567:SF210">
    <property type="entry name" value="ACID PHOSPHATASE 5-RELATED"/>
    <property type="match status" value="1"/>
</dbReference>
<proteinExistence type="inferred from homology"/>
<dbReference type="Gene3D" id="3.40.50.1240">
    <property type="entry name" value="Phosphoglycerate mutase-like"/>
    <property type="match status" value="1"/>
</dbReference>
<accession>A0AAF3FMF2</accession>